<comment type="caution">
    <text evidence="3">The sequence shown here is derived from an EMBL/GenBank/DDBJ whole genome shotgun (WGS) entry which is preliminary data.</text>
</comment>
<dbReference type="AlphaFoldDB" id="A0A4V5PWK9"/>
<evidence type="ECO:0000256" key="1">
    <source>
        <dbReference type="SAM" id="SignalP"/>
    </source>
</evidence>
<name>A0A4V5PWK9_9SPHN</name>
<keyword evidence="1" id="KW-0732">Signal</keyword>
<accession>A0A4V5PWK9</accession>
<feature type="signal peptide" evidence="1">
    <location>
        <begin position="1"/>
        <end position="20"/>
    </location>
</feature>
<evidence type="ECO:0000259" key="2">
    <source>
        <dbReference type="Pfam" id="PF03886"/>
    </source>
</evidence>
<reference evidence="3 4" key="1">
    <citation type="submission" date="2019-04" db="EMBL/GenBank/DDBJ databases">
        <authorList>
            <person name="Yang Y."/>
            <person name="Wei D."/>
        </authorList>
    </citation>
    <scope>NUCLEOTIDE SEQUENCE [LARGE SCALE GENOMIC DNA]</scope>
    <source>
        <strain evidence="3 4">L-1-4w-11</strain>
    </source>
</reference>
<gene>
    <name evidence="3" type="ORF">FBR43_15450</name>
</gene>
<dbReference type="Pfam" id="PF03886">
    <property type="entry name" value="ABC_trans_aux"/>
    <property type="match status" value="1"/>
</dbReference>
<feature type="domain" description="ABC-type transport auxiliary lipoprotein component" evidence="2">
    <location>
        <begin position="35"/>
        <end position="188"/>
    </location>
</feature>
<dbReference type="SUPFAM" id="SSF159594">
    <property type="entry name" value="XCC0632-like"/>
    <property type="match status" value="1"/>
</dbReference>
<evidence type="ECO:0000313" key="3">
    <source>
        <dbReference type="EMBL" id="TKD51978.1"/>
    </source>
</evidence>
<dbReference type="Gene3D" id="3.40.50.10610">
    <property type="entry name" value="ABC-type transport auxiliary lipoprotein component"/>
    <property type="match status" value="1"/>
</dbReference>
<dbReference type="EMBL" id="SWKR01000002">
    <property type="protein sequence ID" value="TKD51978.1"/>
    <property type="molecule type" value="Genomic_DNA"/>
</dbReference>
<protein>
    <submittedName>
        <fullName evidence="3">ABC transporter</fullName>
    </submittedName>
</protein>
<keyword evidence="4" id="KW-1185">Reference proteome</keyword>
<dbReference type="InterPro" id="IPR005586">
    <property type="entry name" value="ABC_trans_aux"/>
</dbReference>
<feature type="chain" id="PRO_5020603177" evidence="1">
    <location>
        <begin position="21"/>
        <end position="193"/>
    </location>
</feature>
<dbReference type="Proteomes" id="UP000309138">
    <property type="component" value="Unassembled WGS sequence"/>
</dbReference>
<dbReference type="OrthoDB" id="7391077at2"/>
<proteinExistence type="predicted"/>
<dbReference type="RefSeq" id="WP_136943910.1">
    <property type="nucleotide sequence ID" value="NZ_SWKR01000002.1"/>
</dbReference>
<sequence length="193" mass="20195">MRKLVILLAALPLAACIRFGAEPPPSLLTLNAQAQVPVGQTLNSSAASTITIRVPSAPQELSVQRVPVRSADTAIAYVKDAQWVEPPARLFARLLSDTVTAQTGRVVLSGRQSNVDPGALLTGELRSFGLDAATNEAIVTYDAALLRQGASSFEKRRFEARVPVSAIDAANAGVALNAAANRVAGEVAAWVGR</sequence>
<evidence type="ECO:0000313" key="4">
    <source>
        <dbReference type="Proteomes" id="UP000309138"/>
    </source>
</evidence>
<organism evidence="3 4">
    <name type="scientific">Sphingomonas baiyangensis</name>
    <dbReference type="NCBI Taxonomy" id="2572576"/>
    <lineage>
        <taxon>Bacteria</taxon>
        <taxon>Pseudomonadati</taxon>
        <taxon>Pseudomonadota</taxon>
        <taxon>Alphaproteobacteria</taxon>
        <taxon>Sphingomonadales</taxon>
        <taxon>Sphingomonadaceae</taxon>
        <taxon>Sphingomonas</taxon>
    </lineage>
</organism>